<keyword evidence="17 33" id="KW-0460">Magnesium</keyword>
<dbReference type="GO" id="GO:0030425">
    <property type="term" value="C:dendrite"/>
    <property type="evidence" value="ECO:0007669"/>
    <property type="project" value="UniProtKB-SubCell"/>
</dbReference>
<keyword evidence="10" id="KW-1003">Cell membrane</keyword>
<dbReference type="FunFam" id="3.40.980.10:FF:000001">
    <property type="entry name" value="Molybdopterin molybdenumtransferase"/>
    <property type="match status" value="1"/>
</dbReference>
<reference evidence="37" key="1">
    <citation type="submission" date="2025-08" db="UniProtKB">
        <authorList>
            <consortium name="RefSeq"/>
        </authorList>
    </citation>
    <scope>IDENTIFICATION</scope>
    <source>
        <tissue evidence="37">Blood</tissue>
    </source>
</reference>
<keyword evidence="24" id="KW-0966">Cell projection</keyword>
<evidence type="ECO:0000256" key="28">
    <source>
        <dbReference type="ARBA" id="ARBA00051501"/>
    </source>
</evidence>
<keyword evidence="15" id="KW-0547">Nucleotide-binding</keyword>
<dbReference type="FunFam" id="2.40.340.10:FF:000001">
    <property type="entry name" value="Molybdopterin molybdenumtransferase"/>
    <property type="match status" value="1"/>
</dbReference>
<dbReference type="GO" id="GO:0098970">
    <property type="term" value="P:postsynaptic neurotransmitter receptor diffusion trapping"/>
    <property type="evidence" value="ECO:0007669"/>
    <property type="project" value="TreeGrafter"/>
</dbReference>
<sequence length="782" mass="84760">MASEGMILTNHDHQIRVGVLTVSDSCFRNLAEDRSGINLKDLIQDPSLLGGTVSAYKIVPDEIEEIKETLIDWCDEKELNLILTTGGTGFAPRDVTPEKFPTFPFCGLQRGATKEVIEREAPGMALAMLMGSLNVTPLGMLSRPVCGIRGKTLIINLPGSKKGSQECFQFILPALPHAIDLLRDAIVKVKEVHDELEDLPSPPPPLSPPPTISPHKQTEDKGVQCEEEEEEKKDSGVASTEDSSSSHITAAAIAAKIPDSIISRGVQVLPRDTASLSTTPSESPRAQATSRLSTASCPTPKQIRRPDESKGVASRVGSLKARLPSCSSTYSVSEVQSRCSSKENILRASHSAVDITKVARRHRMSPFPLTSMDKAFITVLEMTPVLGTEIINYRDGMGRVLAQDVYAKDNLPPFPASVKDGYAVRAADGPGDRFIIGESQAGEQPTQTVMPGQVMRVTTGAPIPCGADAVVQVEDTELIRESDDGTEELEVRILVQARPGQDIRPIGHDIKRGECVLAKGTHMGPSEIGLLATVGVTEVEVNKFPVVAVMSTGNELLNPEDDLLPGKIRDSNRSTLLATIQEHGYPTINLGIVGDNPDDLLNALNEGISRADVIITSGGVSMGEKDYLKQVLDIDLHAQIHFGRVFMKPGLPTTFATLDIDGVRKIIFALPGNPVSAVVTCNLFVVPALRKMQGILDPRPTIIKARLSCDVKLDPRPEYHRCILTWHHQEPLPWAQSTGNQMSSRLMSMRSANGLLMLPPKTEQYVELHKGEVVDVMVIGRL</sequence>
<dbReference type="SUPFAM" id="SSF53218">
    <property type="entry name" value="Molybdenum cofactor biosynthesis proteins"/>
    <property type="match status" value="2"/>
</dbReference>
<dbReference type="GO" id="GO:0005856">
    <property type="term" value="C:cytoskeleton"/>
    <property type="evidence" value="ECO:0007669"/>
    <property type="project" value="UniProtKB-SubCell"/>
</dbReference>
<accession>A0A6P9BQ50</accession>
<dbReference type="InterPro" id="IPR005111">
    <property type="entry name" value="MoeA_C_domain_IV"/>
</dbReference>
<dbReference type="Proteomes" id="UP001652622">
    <property type="component" value="Unplaced"/>
</dbReference>
<dbReference type="GO" id="GO:0072579">
    <property type="term" value="P:glycine receptor clustering"/>
    <property type="evidence" value="ECO:0007669"/>
    <property type="project" value="TreeGrafter"/>
</dbReference>
<evidence type="ECO:0000256" key="19">
    <source>
        <dbReference type="ARBA" id="ARBA00023136"/>
    </source>
</evidence>
<dbReference type="GO" id="GO:0099634">
    <property type="term" value="C:postsynaptic specialization membrane"/>
    <property type="evidence" value="ECO:0007669"/>
    <property type="project" value="GOC"/>
</dbReference>
<evidence type="ECO:0000256" key="16">
    <source>
        <dbReference type="ARBA" id="ARBA00022840"/>
    </source>
</evidence>
<feature type="domain" description="MoaB/Mog" evidence="35">
    <location>
        <begin position="548"/>
        <end position="691"/>
    </location>
</feature>
<keyword evidence="16" id="KW-0067">ATP-binding</keyword>
<evidence type="ECO:0000256" key="26">
    <source>
        <dbReference type="ARBA" id="ARBA00034105"/>
    </source>
</evidence>
<dbReference type="GeneID" id="117665552"/>
<dbReference type="UniPathway" id="UPA00344"/>
<name>A0A6P9BQ50_PANGU</name>
<dbReference type="SUPFAM" id="SSF63882">
    <property type="entry name" value="MoeA N-terminal region -like"/>
    <property type="match status" value="1"/>
</dbReference>
<dbReference type="FunFam" id="3.40.980.10:FF:000002">
    <property type="entry name" value="Molybdopterin molybdenumtransferase"/>
    <property type="match status" value="1"/>
</dbReference>
<dbReference type="NCBIfam" id="NF045515">
    <property type="entry name" value="Glp_gephyrin"/>
    <property type="match status" value="1"/>
</dbReference>
<dbReference type="GO" id="GO:0005524">
    <property type="term" value="F:ATP binding"/>
    <property type="evidence" value="ECO:0007669"/>
    <property type="project" value="UniProtKB-UniRule"/>
</dbReference>
<evidence type="ECO:0000256" key="3">
    <source>
        <dbReference type="ARBA" id="ARBA00004279"/>
    </source>
</evidence>
<dbReference type="GO" id="GO:0006777">
    <property type="term" value="P:Mo-molybdopterin cofactor biosynthetic process"/>
    <property type="evidence" value="ECO:0007669"/>
    <property type="project" value="UniProtKB-UniRule"/>
</dbReference>
<evidence type="ECO:0000256" key="33">
    <source>
        <dbReference type="RuleBase" id="RU365090"/>
    </source>
</evidence>
<dbReference type="FunFam" id="2.170.190.11:FF:000001">
    <property type="entry name" value="Molybdopterin molybdenumtransferase"/>
    <property type="match status" value="1"/>
</dbReference>
<dbReference type="Pfam" id="PF03454">
    <property type="entry name" value="MoeA_C"/>
    <property type="match status" value="1"/>
</dbReference>
<evidence type="ECO:0000256" key="9">
    <source>
        <dbReference type="ARBA" id="ARBA00013269"/>
    </source>
</evidence>
<keyword evidence="25" id="KW-0449">Lipoprotein</keyword>
<evidence type="ECO:0000256" key="15">
    <source>
        <dbReference type="ARBA" id="ARBA00022741"/>
    </source>
</evidence>
<evidence type="ECO:0000313" key="36">
    <source>
        <dbReference type="Proteomes" id="UP001652622"/>
    </source>
</evidence>
<dbReference type="RefSeq" id="XP_034273472.1">
    <property type="nucleotide sequence ID" value="XM_034417581.2"/>
</dbReference>
<keyword evidence="21" id="KW-0206">Cytoskeleton</keyword>
<feature type="region of interest" description="Disordered" evidence="34">
    <location>
        <begin position="273"/>
        <end position="312"/>
    </location>
</feature>
<dbReference type="Gene3D" id="3.90.105.10">
    <property type="entry name" value="Molybdopterin biosynthesis moea protein, domain 2"/>
    <property type="match status" value="1"/>
</dbReference>
<evidence type="ECO:0000256" key="11">
    <source>
        <dbReference type="ARBA" id="ARBA00022490"/>
    </source>
</evidence>
<dbReference type="Pfam" id="PF03453">
    <property type="entry name" value="MoeA_N"/>
    <property type="match status" value="1"/>
</dbReference>
<dbReference type="GO" id="GO:0061598">
    <property type="term" value="F:molybdopterin adenylyltransferase activity"/>
    <property type="evidence" value="ECO:0007669"/>
    <property type="project" value="UniProtKB-UniRule"/>
</dbReference>
<keyword evidence="19" id="KW-0472">Membrane</keyword>
<evidence type="ECO:0000256" key="18">
    <source>
        <dbReference type="ARBA" id="ARBA00023018"/>
    </source>
</evidence>
<keyword evidence="36" id="KW-1185">Reference proteome</keyword>
<dbReference type="CDD" id="cd00887">
    <property type="entry name" value="MoeA"/>
    <property type="match status" value="1"/>
</dbReference>
<dbReference type="GO" id="GO:0046872">
    <property type="term" value="F:metal ion binding"/>
    <property type="evidence" value="ECO:0007669"/>
    <property type="project" value="UniProtKB-UniRule"/>
</dbReference>
<evidence type="ECO:0000256" key="21">
    <source>
        <dbReference type="ARBA" id="ARBA00023212"/>
    </source>
</evidence>
<keyword evidence="13 33" id="KW-0808">Transferase</keyword>
<evidence type="ECO:0000256" key="17">
    <source>
        <dbReference type="ARBA" id="ARBA00022842"/>
    </source>
</evidence>
<comment type="function">
    <text evidence="33">Catalyzes two steps in the biosynthesis of the molybdenum cofactor. In the first step, molybdopterin is adenylated. Subsequently, molybdate is inserted into adenylated molybdopterin and AMP is released.</text>
</comment>
<comment type="cofactor">
    <cofactor evidence="1 33">
        <name>Mg(2+)</name>
        <dbReference type="ChEBI" id="CHEBI:18420"/>
    </cofactor>
</comment>
<keyword evidence="18" id="KW-0770">Synapse</keyword>
<dbReference type="PROSITE" id="PS01078">
    <property type="entry name" value="MOCF_BIOSYNTHESIS_1"/>
    <property type="match status" value="1"/>
</dbReference>
<comment type="similarity">
    <text evidence="7">In the C-terminal section; belongs to the MoeA family.</text>
</comment>
<dbReference type="Gene3D" id="2.170.190.11">
    <property type="entry name" value="Molybdopterin biosynthesis moea protein, domain 3"/>
    <property type="match status" value="1"/>
</dbReference>
<dbReference type="Pfam" id="PF00994">
    <property type="entry name" value="MoCF_biosynth"/>
    <property type="match status" value="2"/>
</dbReference>
<dbReference type="InterPro" id="IPR036688">
    <property type="entry name" value="MoeA_C_domain_IV_sf"/>
</dbReference>
<dbReference type="AlphaFoldDB" id="A0A6P9BQ50"/>
<dbReference type="InterPro" id="IPR001453">
    <property type="entry name" value="MoaB/Mog_dom"/>
</dbReference>
<dbReference type="InterPro" id="IPR005110">
    <property type="entry name" value="MoeA_linker/N"/>
</dbReference>
<protein>
    <recommendedName>
        <fullName evidence="32">Gephyrin</fullName>
        <ecNumber evidence="9">2.10.1.1</ecNumber>
        <ecNumber evidence="8">2.7.7.75</ecNumber>
    </recommendedName>
</protein>
<feature type="compositionally biased region" description="Polar residues" evidence="34">
    <location>
        <begin position="274"/>
        <end position="299"/>
    </location>
</feature>
<dbReference type="CTD" id="10243"/>
<feature type="region of interest" description="Disordered" evidence="34">
    <location>
        <begin position="194"/>
        <end position="245"/>
    </location>
</feature>
<evidence type="ECO:0000256" key="7">
    <source>
        <dbReference type="ARBA" id="ARBA00008339"/>
    </source>
</evidence>
<dbReference type="SUPFAM" id="SSF63867">
    <property type="entry name" value="MoeA C-terminal domain-like"/>
    <property type="match status" value="1"/>
</dbReference>
<comment type="subcellular location">
    <subcellularLocation>
        <location evidence="3">Cell projection</location>
        <location evidence="3">Dendrite</location>
    </subcellularLocation>
    <subcellularLocation>
        <location evidence="2">Cytoplasm</location>
        <location evidence="2">Cytoskeleton</location>
    </subcellularLocation>
    <subcellularLocation>
        <location evidence="4">Cytoplasm</location>
        <location evidence="4">Cytosol</location>
    </subcellularLocation>
    <subcellularLocation>
        <location evidence="31">Postsynaptic cell membrane</location>
        <topology evidence="31">Lipid-anchor</topology>
        <orientation evidence="31">Cytoplasmic side</orientation>
    </subcellularLocation>
    <subcellularLocation>
        <location evidence="26">Postsynaptic density</location>
    </subcellularLocation>
</comment>
<evidence type="ECO:0000256" key="23">
    <source>
        <dbReference type="ARBA" id="ARBA00023268"/>
    </source>
</evidence>
<evidence type="ECO:0000256" key="29">
    <source>
        <dbReference type="ARBA" id="ARBA00055539"/>
    </source>
</evidence>
<keyword evidence="20 33" id="KW-0501">Molybdenum cofactor biosynthesis</keyword>
<keyword evidence="11" id="KW-0963">Cytoplasm</keyword>
<keyword evidence="22" id="KW-0628">Postsynaptic cell membrane</keyword>
<organism evidence="36 37">
    <name type="scientific">Pantherophis guttatus</name>
    <name type="common">Corn snake</name>
    <name type="synonym">Elaphe guttata</name>
    <dbReference type="NCBI Taxonomy" id="94885"/>
    <lineage>
        <taxon>Eukaryota</taxon>
        <taxon>Metazoa</taxon>
        <taxon>Chordata</taxon>
        <taxon>Craniata</taxon>
        <taxon>Vertebrata</taxon>
        <taxon>Euteleostomi</taxon>
        <taxon>Lepidosauria</taxon>
        <taxon>Squamata</taxon>
        <taxon>Bifurcata</taxon>
        <taxon>Unidentata</taxon>
        <taxon>Episquamata</taxon>
        <taxon>Toxicofera</taxon>
        <taxon>Serpentes</taxon>
        <taxon>Colubroidea</taxon>
        <taxon>Colubridae</taxon>
        <taxon>Colubrinae</taxon>
        <taxon>Pantherophis</taxon>
    </lineage>
</organism>
<comment type="similarity">
    <text evidence="6">In the N-terminal section; belongs to the MoaB/Mog family.</text>
</comment>
<dbReference type="GO" id="GO:0014069">
    <property type="term" value="C:postsynaptic density"/>
    <property type="evidence" value="ECO:0007669"/>
    <property type="project" value="UniProtKB-SubCell"/>
</dbReference>
<evidence type="ECO:0000256" key="34">
    <source>
        <dbReference type="SAM" id="MobiDB-lite"/>
    </source>
</evidence>
<keyword evidence="23" id="KW-0511">Multifunctional enzyme</keyword>
<keyword evidence="12 33" id="KW-0500">Molybdenum</keyword>
<comment type="function">
    <text evidence="29">Also has a catalytic activity and catalyzes two steps in the biosynthesis of the molybdenum cofactor. In the first step, molybdopterin is adenylated. Subsequently, molybdate is inserted into adenylated molybdopterin and AMP is released.</text>
</comment>
<dbReference type="InterPro" id="IPR036425">
    <property type="entry name" value="MoaB/Mog-like_dom_sf"/>
</dbReference>
<feature type="domain" description="MoaB/Mog" evidence="35">
    <location>
        <begin position="18"/>
        <end position="178"/>
    </location>
</feature>
<evidence type="ECO:0000256" key="20">
    <source>
        <dbReference type="ARBA" id="ARBA00023150"/>
    </source>
</evidence>
<evidence type="ECO:0000313" key="37">
    <source>
        <dbReference type="RefSeq" id="XP_034273472.1"/>
    </source>
</evidence>
<evidence type="ECO:0000256" key="2">
    <source>
        <dbReference type="ARBA" id="ARBA00004245"/>
    </source>
</evidence>
<keyword evidence="14 33" id="KW-0479">Metal-binding</keyword>
<evidence type="ECO:0000256" key="6">
    <source>
        <dbReference type="ARBA" id="ARBA00007589"/>
    </source>
</evidence>
<dbReference type="InterPro" id="IPR008284">
    <property type="entry name" value="MoCF_biosynth_CS"/>
</dbReference>
<dbReference type="PANTHER" id="PTHR10192:SF5">
    <property type="entry name" value="GEPHYRIN"/>
    <property type="match status" value="1"/>
</dbReference>
<dbReference type="EC" id="2.7.7.75" evidence="8"/>
<evidence type="ECO:0000256" key="4">
    <source>
        <dbReference type="ARBA" id="ARBA00004514"/>
    </source>
</evidence>
<evidence type="ECO:0000256" key="13">
    <source>
        <dbReference type="ARBA" id="ARBA00022679"/>
    </source>
</evidence>
<dbReference type="FunFam" id="3.90.105.10:FF:000004">
    <property type="entry name" value="Molybdopterin molybdenumtransferase"/>
    <property type="match status" value="1"/>
</dbReference>
<comment type="catalytic activity">
    <reaction evidence="27">
        <text>adenylyl-molybdopterin + molybdate = Mo-molybdopterin + AMP + H(+)</text>
        <dbReference type="Rhea" id="RHEA:35047"/>
        <dbReference type="ChEBI" id="CHEBI:15378"/>
        <dbReference type="ChEBI" id="CHEBI:36264"/>
        <dbReference type="ChEBI" id="CHEBI:62727"/>
        <dbReference type="ChEBI" id="CHEBI:71302"/>
        <dbReference type="ChEBI" id="CHEBI:456215"/>
        <dbReference type="EC" id="2.10.1.1"/>
    </reaction>
    <physiologicalReaction direction="left-to-right" evidence="27">
        <dbReference type="Rhea" id="RHEA:35048"/>
    </physiologicalReaction>
</comment>
<dbReference type="PROSITE" id="PS01079">
    <property type="entry name" value="MOCF_BIOSYNTHESIS_2"/>
    <property type="match status" value="1"/>
</dbReference>
<comment type="catalytic activity">
    <reaction evidence="28">
        <text>molybdopterin + ATP + H(+) = adenylyl-molybdopterin + diphosphate</text>
        <dbReference type="Rhea" id="RHEA:31331"/>
        <dbReference type="ChEBI" id="CHEBI:15378"/>
        <dbReference type="ChEBI" id="CHEBI:30616"/>
        <dbReference type="ChEBI" id="CHEBI:33019"/>
        <dbReference type="ChEBI" id="CHEBI:58698"/>
        <dbReference type="ChEBI" id="CHEBI:62727"/>
        <dbReference type="EC" id="2.7.7.75"/>
    </reaction>
    <physiologicalReaction direction="left-to-right" evidence="28">
        <dbReference type="Rhea" id="RHEA:31332"/>
    </physiologicalReaction>
</comment>
<evidence type="ECO:0000256" key="30">
    <source>
        <dbReference type="ARBA" id="ARBA00059974"/>
    </source>
</evidence>
<evidence type="ECO:0000256" key="22">
    <source>
        <dbReference type="ARBA" id="ARBA00023257"/>
    </source>
</evidence>
<dbReference type="EC" id="2.10.1.1" evidence="9"/>
<evidence type="ECO:0000256" key="1">
    <source>
        <dbReference type="ARBA" id="ARBA00001946"/>
    </source>
</evidence>
<dbReference type="GO" id="GO:0097112">
    <property type="term" value="P:gamma-aminobutyric acid receptor clustering"/>
    <property type="evidence" value="ECO:0007669"/>
    <property type="project" value="TreeGrafter"/>
</dbReference>
<dbReference type="GO" id="GO:0061599">
    <property type="term" value="F:molybdopterin molybdotransferase activity"/>
    <property type="evidence" value="ECO:0007669"/>
    <property type="project" value="UniProtKB-UniRule"/>
</dbReference>
<evidence type="ECO:0000256" key="25">
    <source>
        <dbReference type="ARBA" id="ARBA00023288"/>
    </source>
</evidence>
<evidence type="ECO:0000256" key="31">
    <source>
        <dbReference type="ARBA" id="ARBA00060421"/>
    </source>
</evidence>
<dbReference type="GO" id="GO:0007529">
    <property type="term" value="P:establishment of synaptic specificity at neuromuscular junction"/>
    <property type="evidence" value="ECO:0007669"/>
    <property type="project" value="TreeGrafter"/>
</dbReference>
<dbReference type="Gene3D" id="2.40.340.10">
    <property type="entry name" value="MoeA, C-terminal, domain IV"/>
    <property type="match status" value="1"/>
</dbReference>
<evidence type="ECO:0000259" key="35">
    <source>
        <dbReference type="SMART" id="SM00852"/>
    </source>
</evidence>
<dbReference type="SMART" id="SM00852">
    <property type="entry name" value="MoCF_biosynth"/>
    <property type="match status" value="2"/>
</dbReference>
<dbReference type="CDD" id="cd00886">
    <property type="entry name" value="MogA_MoaB"/>
    <property type="match status" value="1"/>
</dbReference>
<evidence type="ECO:0000256" key="10">
    <source>
        <dbReference type="ARBA" id="ARBA00022475"/>
    </source>
</evidence>
<dbReference type="OrthoDB" id="4349954at2759"/>
<dbReference type="InterPro" id="IPR036135">
    <property type="entry name" value="MoeA_linker/N_sf"/>
</dbReference>
<dbReference type="GO" id="GO:0005829">
    <property type="term" value="C:cytosol"/>
    <property type="evidence" value="ECO:0007669"/>
    <property type="project" value="UniProtKB-SubCell"/>
</dbReference>
<evidence type="ECO:0000256" key="14">
    <source>
        <dbReference type="ARBA" id="ARBA00022723"/>
    </source>
</evidence>
<dbReference type="PANTHER" id="PTHR10192">
    <property type="entry name" value="MOLYBDOPTERIN BIOSYNTHESIS PROTEIN"/>
    <property type="match status" value="1"/>
</dbReference>
<comment type="pathway">
    <text evidence="5 33">Cofactor biosynthesis; molybdopterin biosynthesis.</text>
</comment>
<gene>
    <name evidence="37" type="primary">GPHN</name>
</gene>
<evidence type="ECO:0000256" key="24">
    <source>
        <dbReference type="ARBA" id="ARBA00023273"/>
    </source>
</evidence>
<evidence type="ECO:0000256" key="32">
    <source>
        <dbReference type="ARBA" id="ARBA00073890"/>
    </source>
</evidence>
<evidence type="ECO:0000256" key="12">
    <source>
        <dbReference type="ARBA" id="ARBA00022505"/>
    </source>
</evidence>
<feature type="compositionally biased region" description="Pro residues" evidence="34">
    <location>
        <begin position="200"/>
        <end position="212"/>
    </location>
</feature>
<comment type="similarity">
    <text evidence="33">Belongs to the MoeA family.</text>
</comment>
<dbReference type="InterPro" id="IPR038987">
    <property type="entry name" value="MoeA-like"/>
</dbReference>
<dbReference type="Gene3D" id="3.40.980.10">
    <property type="entry name" value="MoaB/Mog-like domain"/>
    <property type="match status" value="2"/>
</dbReference>
<comment type="function">
    <text evidence="30">Microtubule-associated protein involved in membrane protein-cytoskeleton interactions. It is thought to anchor the inhibitory glycine receptor (GLYR) to subsynaptic microtubules. Acts as a major instructive molecule at inhibitory synapses, where it also clusters GABA type A receptors.</text>
</comment>
<proteinExistence type="inferred from homology"/>
<evidence type="ECO:0000256" key="27">
    <source>
        <dbReference type="ARBA" id="ARBA00050229"/>
    </source>
</evidence>
<dbReference type="NCBIfam" id="TIGR00177">
    <property type="entry name" value="molyb_syn"/>
    <property type="match status" value="2"/>
</dbReference>
<evidence type="ECO:0000256" key="8">
    <source>
        <dbReference type="ARBA" id="ARBA00012509"/>
    </source>
</evidence>
<evidence type="ECO:0000256" key="5">
    <source>
        <dbReference type="ARBA" id="ARBA00005046"/>
    </source>
</evidence>